<dbReference type="VEuPathDB" id="FungiDB:PGTG_14650"/>
<name>E3KWL7_PUCGT</name>
<dbReference type="Proteomes" id="UP000008783">
    <property type="component" value="Unassembled WGS sequence"/>
</dbReference>
<keyword evidence="3" id="KW-1185">Reference proteome</keyword>
<evidence type="ECO:0000313" key="2">
    <source>
        <dbReference type="EMBL" id="EFP88684.2"/>
    </source>
</evidence>
<evidence type="ECO:0000256" key="1">
    <source>
        <dbReference type="SAM" id="Phobius"/>
    </source>
</evidence>
<accession>E3KWL7</accession>
<dbReference type="RefSeq" id="XP_003333103.2">
    <property type="nucleotide sequence ID" value="XM_003333055.2"/>
</dbReference>
<dbReference type="HOGENOM" id="CLU_136935_0_0_1"/>
<keyword evidence="1" id="KW-1133">Transmembrane helix</keyword>
<dbReference type="EMBL" id="DS178316">
    <property type="protein sequence ID" value="EFP88684.2"/>
    <property type="molecule type" value="Genomic_DNA"/>
</dbReference>
<gene>
    <name evidence="2" type="ORF">PGTG_14650</name>
</gene>
<dbReference type="KEGG" id="pgr:PGTG_14650"/>
<sequence>MEENLGPEAIQALASSIPFVLFQDVLDQHKRACQDRYYRQALKRESEKARYVDTSSKVNSLKQMVARDLGFKVTVQHPRLWYLLDTEVGRPMQNLGTPPTPRWDAQGQLGLSDKSLLLIFFFCLLLALLFFVIFAN</sequence>
<protein>
    <submittedName>
        <fullName evidence="2">Uncharacterized protein</fullName>
    </submittedName>
</protein>
<dbReference type="GeneID" id="10541473"/>
<organism evidence="2 3">
    <name type="scientific">Puccinia graminis f. sp. tritici (strain CRL 75-36-700-3 / race SCCL)</name>
    <name type="common">Black stem rust fungus</name>
    <dbReference type="NCBI Taxonomy" id="418459"/>
    <lineage>
        <taxon>Eukaryota</taxon>
        <taxon>Fungi</taxon>
        <taxon>Dikarya</taxon>
        <taxon>Basidiomycota</taxon>
        <taxon>Pucciniomycotina</taxon>
        <taxon>Pucciniomycetes</taxon>
        <taxon>Pucciniales</taxon>
        <taxon>Pucciniaceae</taxon>
        <taxon>Puccinia</taxon>
    </lineage>
</organism>
<keyword evidence="1" id="KW-0472">Membrane</keyword>
<dbReference type="InParanoid" id="E3KWL7"/>
<dbReference type="AlphaFoldDB" id="E3KWL7"/>
<reference evidence="3" key="2">
    <citation type="journal article" date="2011" name="Proc. Natl. Acad. Sci. U.S.A.">
        <title>Obligate biotrophy features unraveled by the genomic analysis of rust fungi.</title>
        <authorList>
            <person name="Duplessis S."/>
            <person name="Cuomo C.A."/>
            <person name="Lin Y.-C."/>
            <person name="Aerts A."/>
            <person name="Tisserant E."/>
            <person name="Veneault-Fourrey C."/>
            <person name="Joly D.L."/>
            <person name="Hacquard S."/>
            <person name="Amselem J."/>
            <person name="Cantarel B.L."/>
            <person name="Chiu R."/>
            <person name="Coutinho P.M."/>
            <person name="Feau N."/>
            <person name="Field M."/>
            <person name="Frey P."/>
            <person name="Gelhaye E."/>
            <person name="Goldberg J."/>
            <person name="Grabherr M.G."/>
            <person name="Kodira C.D."/>
            <person name="Kohler A."/>
            <person name="Kuees U."/>
            <person name="Lindquist E.A."/>
            <person name="Lucas S.M."/>
            <person name="Mago R."/>
            <person name="Mauceli E."/>
            <person name="Morin E."/>
            <person name="Murat C."/>
            <person name="Pangilinan J.L."/>
            <person name="Park R."/>
            <person name="Pearson M."/>
            <person name="Quesneville H."/>
            <person name="Rouhier N."/>
            <person name="Sakthikumar S."/>
            <person name="Salamov A.A."/>
            <person name="Schmutz J."/>
            <person name="Selles B."/>
            <person name="Shapiro H."/>
            <person name="Tanguay P."/>
            <person name="Tuskan G.A."/>
            <person name="Henrissat B."/>
            <person name="Van de Peer Y."/>
            <person name="Rouze P."/>
            <person name="Ellis J.G."/>
            <person name="Dodds P.N."/>
            <person name="Schein J.E."/>
            <person name="Zhong S."/>
            <person name="Hamelin R.C."/>
            <person name="Grigoriev I.V."/>
            <person name="Szabo L.J."/>
            <person name="Martin F."/>
        </authorList>
    </citation>
    <scope>NUCLEOTIDE SEQUENCE [LARGE SCALE GENOMIC DNA]</scope>
    <source>
        <strain evidence="3">CRL 75-36-700-3 / race SCCL</strain>
    </source>
</reference>
<proteinExistence type="predicted"/>
<reference key="1">
    <citation type="submission" date="2007-01" db="EMBL/GenBank/DDBJ databases">
        <title>The Genome Sequence of Puccinia graminis f. sp. tritici Strain CRL 75-36-700-3.</title>
        <authorList>
            <consortium name="The Broad Institute Genome Sequencing Platform"/>
            <person name="Birren B."/>
            <person name="Lander E."/>
            <person name="Galagan J."/>
            <person name="Nusbaum C."/>
            <person name="Devon K."/>
            <person name="Cuomo C."/>
            <person name="Jaffe D."/>
            <person name="Butler J."/>
            <person name="Alvarez P."/>
            <person name="Gnerre S."/>
            <person name="Grabherr M."/>
            <person name="Mauceli E."/>
            <person name="Brockman W."/>
            <person name="Young S."/>
            <person name="LaButti K."/>
            <person name="Sykes S."/>
            <person name="DeCaprio D."/>
            <person name="Crawford M."/>
            <person name="Koehrsen M."/>
            <person name="Engels R."/>
            <person name="Montgomery P."/>
            <person name="Pearson M."/>
            <person name="Howarth C."/>
            <person name="Larson L."/>
            <person name="White J."/>
            <person name="Zeng Q."/>
            <person name="Kodira C."/>
            <person name="Yandava C."/>
            <person name="Alvarado L."/>
            <person name="O'Leary S."/>
            <person name="Szabo L."/>
            <person name="Dean R."/>
            <person name="Schein J."/>
        </authorList>
    </citation>
    <scope>NUCLEOTIDE SEQUENCE</scope>
    <source>
        <strain>CRL 75-36-700-3</strain>
    </source>
</reference>
<feature type="transmembrane region" description="Helical" evidence="1">
    <location>
        <begin position="116"/>
        <end position="135"/>
    </location>
</feature>
<evidence type="ECO:0000313" key="3">
    <source>
        <dbReference type="Proteomes" id="UP000008783"/>
    </source>
</evidence>
<keyword evidence="1" id="KW-0812">Transmembrane</keyword>